<proteinExistence type="predicted"/>
<name>A0A699U259_TANCI</name>
<gene>
    <name evidence="1" type="ORF">Tci_888092</name>
</gene>
<reference evidence="1" key="1">
    <citation type="journal article" date="2019" name="Sci. Rep.">
        <title>Draft genome of Tanacetum cinerariifolium, the natural source of mosquito coil.</title>
        <authorList>
            <person name="Yamashiro T."/>
            <person name="Shiraishi A."/>
            <person name="Satake H."/>
            <person name="Nakayama K."/>
        </authorList>
    </citation>
    <scope>NUCLEOTIDE SEQUENCE</scope>
</reference>
<feature type="non-terminal residue" evidence="1">
    <location>
        <position position="83"/>
    </location>
</feature>
<comment type="caution">
    <text evidence="1">The sequence shown here is derived from an EMBL/GenBank/DDBJ whole genome shotgun (WGS) entry which is preliminary data.</text>
</comment>
<protein>
    <submittedName>
        <fullName evidence="1">Uncharacterized protein</fullName>
    </submittedName>
</protein>
<dbReference type="AlphaFoldDB" id="A0A699U259"/>
<evidence type="ECO:0000313" key="1">
    <source>
        <dbReference type="EMBL" id="GFD16123.1"/>
    </source>
</evidence>
<dbReference type="EMBL" id="BKCJ011291141">
    <property type="protein sequence ID" value="GFD16123.1"/>
    <property type="molecule type" value="Genomic_DNA"/>
</dbReference>
<accession>A0A699U259</accession>
<organism evidence="1">
    <name type="scientific">Tanacetum cinerariifolium</name>
    <name type="common">Dalmatian daisy</name>
    <name type="synonym">Chrysanthemum cinerariifolium</name>
    <dbReference type="NCBI Taxonomy" id="118510"/>
    <lineage>
        <taxon>Eukaryota</taxon>
        <taxon>Viridiplantae</taxon>
        <taxon>Streptophyta</taxon>
        <taxon>Embryophyta</taxon>
        <taxon>Tracheophyta</taxon>
        <taxon>Spermatophyta</taxon>
        <taxon>Magnoliopsida</taxon>
        <taxon>eudicotyledons</taxon>
        <taxon>Gunneridae</taxon>
        <taxon>Pentapetalae</taxon>
        <taxon>asterids</taxon>
        <taxon>campanulids</taxon>
        <taxon>Asterales</taxon>
        <taxon>Asteraceae</taxon>
        <taxon>Asteroideae</taxon>
        <taxon>Anthemideae</taxon>
        <taxon>Anthemidinae</taxon>
        <taxon>Tanacetum</taxon>
    </lineage>
</organism>
<sequence>MIVEDTSSKAMEAIDGAGFDWSYLGDYEVPTNMALMDFSDSEAHNSKTGSNTCLKSFETLKIQYDNLRIELNKSEFDLANYKR</sequence>